<proteinExistence type="inferred from homology"/>
<organism evidence="14 15">
    <name type="scientific">Thioalkalicoccus limnaeus</name>
    <dbReference type="NCBI Taxonomy" id="120681"/>
    <lineage>
        <taxon>Bacteria</taxon>
        <taxon>Pseudomonadati</taxon>
        <taxon>Pseudomonadota</taxon>
        <taxon>Gammaproteobacteria</taxon>
        <taxon>Chromatiales</taxon>
        <taxon>Chromatiaceae</taxon>
        <taxon>Thioalkalicoccus</taxon>
    </lineage>
</organism>
<keyword evidence="15" id="KW-1185">Reference proteome</keyword>
<feature type="transmembrane region" description="Helical" evidence="13">
    <location>
        <begin position="391"/>
        <end position="415"/>
    </location>
</feature>
<keyword evidence="3 12" id="KW-0813">Transport</keyword>
<comment type="function">
    <text evidence="12">Low-affinity potassium transport system. Interacts with Trk system potassium uptake protein TrkA.</text>
</comment>
<reference evidence="14 15" key="1">
    <citation type="submission" date="2024-05" db="EMBL/GenBank/DDBJ databases">
        <title>Genome Sequence and Characterization of the New Strain Purple Sulfur Bacterium of Genus Thioalkalicoccus.</title>
        <authorList>
            <person name="Bryantseva I.A."/>
            <person name="Kyndt J.A."/>
            <person name="Imhoff J.F."/>
        </authorList>
    </citation>
    <scope>NUCLEOTIDE SEQUENCE [LARGE SCALE GENOMIC DNA]</scope>
    <source>
        <strain evidence="14 15">Um2</strain>
    </source>
</reference>
<accession>A0ABV4BJQ4</accession>
<evidence type="ECO:0000256" key="4">
    <source>
        <dbReference type="ARBA" id="ARBA00022475"/>
    </source>
</evidence>
<keyword evidence="6 12" id="KW-0633">Potassium transport</keyword>
<keyword evidence="9 13" id="KW-1133">Transmembrane helix</keyword>
<keyword evidence="11 12" id="KW-0472">Membrane</keyword>
<dbReference type="InterPro" id="IPR004772">
    <property type="entry name" value="TrkH"/>
</dbReference>
<comment type="caution">
    <text evidence="14">The sequence shown here is derived from an EMBL/GenBank/DDBJ whole genome shotgun (WGS) entry which is preliminary data.</text>
</comment>
<evidence type="ECO:0000256" key="7">
    <source>
        <dbReference type="ARBA" id="ARBA00022692"/>
    </source>
</evidence>
<evidence type="ECO:0000256" key="12">
    <source>
        <dbReference type="PIRNR" id="PIRNR006247"/>
    </source>
</evidence>
<evidence type="ECO:0000256" key="3">
    <source>
        <dbReference type="ARBA" id="ARBA00022448"/>
    </source>
</evidence>
<feature type="transmembrane region" description="Helical" evidence="13">
    <location>
        <begin position="37"/>
        <end position="57"/>
    </location>
</feature>
<feature type="transmembrane region" description="Helical" evidence="13">
    <location>
        <begin position="234"/>
        <end position="253"/>
    </location>
</feature>
<dbReference type="RefSeq" id="WP_369667025.1">
    <property type="nucleotide sequence ID" value="NZ_JBDKXB010000010.1"/>
</dbReference>
<dbReference type="EMBL" id="JBDKXB010000010">
    <property type="protein sequence ID" value="MEY6432640.1"/>
    <property type="molecule type" value="Genomic_DNA"/>
</dbReference>
<feature type="transmembrane region" description="Helical" evidence="13">
    <location>
        <begin position="333"/>
        <end position="359"/>
    </location>
</feature>
<dbReference type="PANTHER" id="PTHR32024">
    <property type="entry name" value="TRK SYSTEM POTASSIUM UPTAKE PROTEIN TRKG-RELATED"/>
    <property type="match status" value="1"/>
</dbReference>
<evidence type="ECO:0000256" key="9">
    <source>
        <dbReference type="ARBA" id="ARBA00022989"/>
    </source>
</evidence>
<evidence type="ECO:0000256" key="5">
    <source>
        <dbReference type="ARBA" id="ARBA00022519"/>
    </source>
</evidence>
<evidence type="ECO:0000313" key="15">
    <source>
        <dbReference type="Proteomes" id="UP001564408"/>
    </source>
</evidence>
<dbReference type="InterPro" id="IPR003445">
    <property type="entry name" value="Cat_transpt"/>
</dbReference>
<feature type="transmembrane region" description="Helical" evidence="13">
    <location>
        <begin position="180"/>
        <end position="201"/>
    </location>
</feature>
<evidence type="ECO:0000256" key="13">
    <source>
        <dbReference type="SAM" id="Phobius"/>
    </source>
</evidence>
<evidence type="ECO:0000256" key="10">
    <source>
        <dbReference type="ARBA" id="ARBA00023065"/>
    </source>
</evidence>
<protein>
    <recommendedName>
        <fullName evidence="12">Trk system potassium uptake protein</fullName>
    </recommendedName>
</protein>
<evidence type="ECO:0000256" key="6">
    <source>
        <dbReference type="ARBA" id="ARBA00022538"/>
    </source>
</evidence>
<feature type="transmembrane region" description="Helical" evidence="13">
    <location>
        <begin position="132"/>
        <end position="159"/>
    </location>
</feature>
<dbReference type="Pfam" id="PF02386">
    <property type="entry name" value="TrkH"/>
    <property type="match status" value="1"/>
</dbReference>
<evidence type="ECO:0000256" key="11">
    <source>
        <dbReference type="ARBA" id="ARBA00023136"/>
    </source>
</evidence>
<evidence type="ECO:0000313" key="14">
    <source>
        <dbReference type="EMBL" id="MEY6432640.1"/>
    </source>
</evidence>
<keyword evidence="5 12" id="KW-0997">Cell inner membrane</keyword>
<feature type="transmembrane region" description="Helical" evidence="13">
    <location>
        <begin position="12"/>
        <end position="31"/>
    </location>
</feature>
<feature type="transmembrane region" description="Helical" evidence="13">
    <location>
        <begin position="454"/>
        <end position="479"/>
    </location>
</feature>
<gene>
    <name evidence="14" type="ORF">ABC977_09505</name>
</gene>
<dbReference type="NCBIfam" id="TIGR00933">
    <property type="entry name" value="2a38"/>
    <property type="match status" value="1"/>
</dbReference>
<dbReference type="PIRSF" id="PIRSF006247">
    <property type="entry name" value="TrkH"/>
    <property type="match status" value="1"/>
</dbReference>
<keyword evidence="10 12" id="KW-0406">Ion transport</keyword>
<keyword evidence="4 12" id="KW-1003">Cell membrane</keyword>
<keyword evidence="8 12" id="KW-0630">Potassium</keyword>
<feature type="transmembrane region" description="Helical" evidence="13">
    <location>
        <begin position="274"/>
        <end position="299"/>
    </location>
</feature>
<name>A0ABV4BJQ4_9GAMM</name>
<evidence type="ECO:0000256" key="2">
    <source>
        <dbReference type="ARBA" id="ARBA00009137"/>
    </source>
</evidence>
<dbReference type="Proteomes" id="UP001564408">
    <property type="component" value="Unassembled WGS sequence"/>
</dbReference>
<evidence type="ECO:0000256" key="1">
    <source>
        <dbReference type="ARBA" id="ARBA00004429"/>
    </source>
</evidence>
<dbReference type="PANTHER" id="PTHR32024:SF2">
    <property type="entry name" value="TRK SYSTEM POTASSIUM UPTAKE PROTEIN TRKG-RELATED"/>
    <property type="match status" value="1"/>
</dbReference>
<evidence type="ECO:0000256" key="8">
    <source>
        <dbReference type="ARBA" id="ARBA00022958"/>
    </source>
</evidence>
<comment type="similarity">
    <text evidence="2 12">Belongs to the TrkH potassium transport family.</text>
</comment>
<keyword evidence="7 13" id="KW-0812">Transmembrane</keyword>
<feature type="transmembrane region" description="Helical" evidence="13">
    <location>
        <begin position="69"/>
        <end position="90"/>
    </location>
</feature>
<comment type="subcellular location">
    <subcellularLocation>
        <location evidence="1 12">Cell inner membrane</location>
        <topology evidence="1 12">Multi-pass membrane protein</topology>
    </subcellularLocation>
</comment>
<sequence length="481" mass="51972">MNWRGIQRLIGLLLGFYSLSFIPSLGLSIFYADGEAVHFAIASFITGMLGVVLWLPVRRDQSELRVRDGYFVVALFWAVLGVVGAIPFIIGLHLDFTDAIFEAISGFTTTGATVIQGLDALPPSILYHRQQIQWLGGMGVIVLAVAILPLLGVGGMQLYRAETSGVTKDEKLSPRIMHTAQILWGIYFSLTVACALAYLAAGMDLFDAVGHAFATVSTAGFSTHDASIGHFDSLAVEAICITFMILGGINFAIHFAVWQRRDPRRYLKDPEARAFLLILAASGLFVGLSLFVAGAYLGLGESLRRALFQVVSVMTTTGFGTADFSEWPRHVPFFLAMLAYVGGCAGSTAGGIKVVRVILLAKMGSRQMFALAHPRATVLIRLGPRPVPEEVVYSVWGYYTLYLMVAVILTGGMMAAGLDLESAFGATTASLNLLGPGLGEVASSFATVNAPVKWLAIFAMLIGRLEVFTLLILFTYAFWRQ</sequence>